<feature type="transmembrane region" description="Helical" evidence="9">
    <location>
        <begin position="236"/>
        <end position="253"/>
    </location>
</feature>
<evidence type="ECO:0000313" key="10">
    <source>
        <dbReference type="EMBL" id="HHM44568.1"/>
    </source>
</evidence>
<name>A0A7J3VUD4_CALS0</name>
<evidence type="ECO:0000256" key="6">
    <source>
        <dbReference type="ARBA" id="ARBA00022989"/>
    </source>
</evidence>
<evidence type="ECO:0000256" key="7">
    <source>
        <dbReference type="ARBA" id="ARBA00023136"/>
    </source>
</evidence>
<dbReference type="GO" id="GO:0006865">
    <property type="term" value="P:amino acid transport"/>
    <property type="evidence" value="ECO:0007669"/>
    <property type="project" value="UniProtKB-KW"/>
</dbReference>
<dbReference type="PANTHER" id="PTHR11795">
    <property type="entry name" value="BRANCHED-CHAIN AMINO ACID TRANSPORT SYSTEM PERMEASE PROTEIN LIVH"/>
    <property type="match status" value="1"/>
</dbReference>
<evidence type="ECO:0000256" key="1">
    <source>
        <dbReference type="ARBA" id="ARBA00004651"/>
    </source>
</evidence>
<reference evidence="10" key="1">
    <citation type="journal article" date="2020" name="mSystems">
        <title>Genome- and Community-Level Interaction Insights into Carbon Utilization and Element Cycling Functions of Hydrothermarchaeota in Hydrothermal Sediment.</title>
        <authorList>
            <person name="Zhou Z."/>
            <person name="Liu Y."/>
            <person name="Xu W."/>
            <person name="Pan J."/>
            <person name="Luo Z.H."/>
            <person name="Li M."/>
        </authorList>
    </citation>
    <scope>NUCLEOTIDE SEQUENCE [LARGE SCALE GENOMIC DNA]</scope>
    <source>
        <strain evidence="10">SpSt-1074</strain>
    </source>
</reference>
<dbReference type="PANTHER" id="PTHR11795:SF449">
    <property type="entry name" value="BRANCHED-CHAIN AMINO ACID TRANSPORT PERMEASE PROTEIN LIVH-RELATED"/>
    <property type="match status" value="1"/>
</dbReference>
<organism evidence="10">
    <name type="scientific">Caldiarchaeum subterraneum</name>
    <dbReference type="NCBI Taxonomy" id="311458"/>
    <lineage>
        <taxon>Archaea</taxon>
        <taxon>Nitrososphaerota</taxon>
        <taxon>Candidatus Caldarchaeales</taxon>
        <taxon>Candidatus Caldarchaeaceae</taxon>
        <taxon>Candidatus Caldarchaeum</taxon>
    </lineage>
</organism>
<feature type="transmembrane region" description="Helical" evidence="9">
    <location>
        <begin position="155"/>
        <end position="174"/>
    </location>
</feature>
<keyword evidence="3" id="KW-1003">Cell membrane</keyword>
<keyword evidence="7 9" id="KW-0472">Membrane</keyword>
<gene>
    <name evidence="10" type="ORF">ENM31_04655</name>
</gene>
<dbReference type="InterPro" id="IPR036551">
    <property type="entry name" value="Flavin_trans-like"/>
</dbReference>
<evidence type="ECO:0000256" key="8">
    <source>
        <dbReference type="ARBA" id="ARBA00037998"/>
    </source>
</evidence>
<dbReference type="CDD" id="cd06582">
    <property type="entry name" value="TM_PBP1_LivH_like"/>
    <property type="match status" value="1"/>
</dbReference>
<accession>A0A7J3VUD4</accession>
<comment type="subcellular location">
    <subcellularLocation>
        <location evidence="1">Cell membrane</location>
        <topology evidence="1">Multi-pass membrane protein</topology>
    </subcellularLocation>
</comment>
<dbReference type="GO" id="GO:0005886">
    <property type="term" value="C:plasma membrane"/>
    <property type="evidence" value="ECO:0007669"/>
    <property type="project" value="UniProtKB-SubCell"/>
</dbReference>
<keyword evidence="4 9" id="KW-0812">Transmembrane</keyword>
<feature type="transmembrane region" description="Helical" evidence="9">
    <location>
        <begin position="284"/>
        <end position="306"/>
    </location>
</feature>
<feature type="transmembrane region" description="Helical" evidence="9">
    <location>
        <begin position="20"/>
        <end position="40"/>
    </location>
</feature>
<dbReference type="Pfam" id="PF02653">
    <property type="entry name" value="BPD_transp_2"/>
    <property type="match status" value="1"/>
</dbReference>
<dbReference type="GO" id="GO:0022857">
    <property type="term" value="F:transmembrane transporter activity"/>
    <property type="evidence" value="ECO:0007669"/>
    <property type="project" value="InterPro"/>
</dbReference>
<feature type="transmembrane region" description="Helical" evidence="9">
    <location>
        <begin position="52"/>
        <end position="69"/>
    </location>
</feature>
<dbReference type="InterPro" id="IPR001851">
    <property type="entry name" value="ABC_transp_permease"/>
</dbReference>
<evidence type="ECO:0000256" key="4">
    <source>
        <dbReference type="ARBA" id="ARBA00022692"/>
    </source>
</evidence>
<dbReference type="InterPro" id="IPR052157">
    <property type="entry name" value="BCAA_transport_permease"/>
</dbReference>
<evidence type="ECO:0000256" key="5">
    <source>
        <dbReference type="ARBA" id="ARBA00022970"/>
    </source>
</evidence>
<feature type="transmembrane region" description="Helical" evidence="9">
    <location>
        <begin position="109"/>
        <end position="128"/>
    </location>
</feature>
<proteinExistence type="inferred from homology"/>
<feature type="transmembrane region" description="Helical" evidence="9">
    <location>
        <begin position="260"/>
        <end position="278"/>
    </location>
</feature>
<dbReference type="SUPFAM" id="SSF52507">
    <property type="entry name" value="Homo-oligomeric flavin-containing Cys decarboxylases, HFCD"/>
    <property type="match status" value="1"/>
</dbReference>
<comment type="similarity">
    <text evidence="8">Belongs to the binding-protein-dependent transport system permease family. LivHM subfamily.</text>
</comment>
<keyword evidence="2" id="KW-0813">Transport</keyword>
<dbReference type="GO" id="GO:0003824">
    <property type="term" value="F:catalytic activity"/>
    <property type="evidence" value="ECO:0007669"/>
    <property type="project" value="InterPro"/>
</dbReference>
<feature type="transmembrane region" description="Helical" evidence="9">
    <location>
        <begin position="203"/>
        <end position="224"/>
    </location>
</feature>
<feature type="transmembrane region" description="Helical" evidence="9">
    <location>
        <begin position="75"/>
        <end position="97"/>
    </location>
</feature>
<keyword evidence="6 9" id="KW-1133">Transmembrane helix</keyword>
<evidence type="ECO:0000256" key="2">
    <source>
        <dbReference type="ARBA" id="ARBA00022448"/>
    </source>
</evidence>
<dbReference type="EMBL" id="DRXH01000161">
    <property type="protein sequence ID" value="HHM44568.1"/>
    <property type="molecule type" value="Genomic_DNA"/>
</dbReference>
<protein>
    <submittedName>
        <fullName evidence="10">Branched-chain amino acid ABC transporter permease</fullName>
    </submittedName>
</protein>
<keyword evidence="5" id="KW-0029">Amino-acid transport</keyword>
<dbReference type="AlphaFoldDB" id="A0A7J3VUD4"/>
<comment type="caution">
    <text evidence="10">The sequence shown here is derived from an EMBL/GenBank/DDBJ whole genome shotgun (WGS) entry which is preliminary data.</text>
</comment>
<sequence>MFLSSPDLSVLGLALETQLLQTFINGLVTGSIYFLAAVGLTFQYQLMKFPNLSHAEFFAIGAFVTYFFADVVGLGFWAGLGLSMVITGGIASGLYLTVFRMLIRRGASILHLIIASAGLGIMLRYLMWEIAGRKSYFFTQSFTPFDVGPVRLTTLWLSMMLAAAATAAALILFLRLTKLGKALRGLASNPVLARLSGIRSGTVIVLVWMLSGMLASLGGTLRAADTRVIPELGADVLIPMFAVSILGGIGSVSGAFTASYVLGVAESFGVVALVQLGLSTEYKSLIAFAILVATIIVLPTGLGATLSKERVRRD</sequence>
<evidence type="ECO:0000256" key="3">
    <source>
        <dbReference type="ARBA" id="ARBA00022475"/>
    </source>
</evidence>
<evidence type="ECO:0000256" key="9">
    <source>
        <dbReference type="SAM" id="Phobius"/>
    </source>
</evidence>